<keyword evidence="9" id="KW-0862">Zinc</keyword>
<dbReference type="Pfam" id="PF01043">
    <property type="entry name" value="SecA_PP_bind"/>
    <property type="match status" value="1"/>
</dbReference>
<dbReference type="EMBL" id="LPXN01000066">
    <property type="protein sequence ID" value="KZD12001.1"/>
    <property type="molecule type" value="Genomic_DNA"/>
</dbReference>
<evidence type="ECO:0000313" key="21">
    <source>
        <dbReference type="Proteomes" id="UP000076400"/>
    </source>
</evidence>
<dbReference type="InterPro" id="IPR011130">
    <property type="entry name" value="SecA_preprotein_X-link_dom"/>
</dbReference>
<dbReference type="Pfam" id="PF21090">
    <property type="entry name" value="P-loop_SecA"/>
    <property type="match status" value="1"/>
</dbReference>
<dbReference type="PROSITE" id="PS51196">
    <property type="entry name" value="SECA_MOTOR_DEAD"/>
    <property type="match status" value="1"/>
</dbReference>
<dbReference type="SMART" id="SM00957">
    <property type="entry name" value="SecA_DEAD"/>
    <property type="match status" value="1"/>
</dbReference>
<comment type="cofactor">
    <cofactor evidence="1">
        <name>Zn(2+)</name>
        <dbReference type="ChEBI" id="CHEBI:29105"/>
    </cofactor>
</comment>
<keyword evidence="11 15" id="KW-0653">Protein transport</keyword>
<evidence type="ECO:0000313" key="20">
    <source>
        <dbReference type="EMBL" id="KZD12001.1"/>
    </source>
</evidence>
<dbReference type="Gene3D" id="3.40.50.300">
    <property type="entry name" value="P-loop containing nucleotide triphosphate hydrolases"/>
    <property type="match status" value="2"/>
</dbReference>
<dbReference type="PROSITE" id="PS01312">
    <property type="entry name" value="SECA"/>
    <property type="match status" value="1"/>
</dbReference>
<dbReference type="GO" id="GO:0005829">
    <property type="term" value="C:cytosol"/>
    <property type="evidence" value="ECO:0007669"/>
    <property type="project" value="TreeGrafter"/>
</dbReference>
<dbReference type="PANTHER" id="PTHR30612">
    <property type="entry name" value="SECA INNER MEMBRANE COMPONENT OF SEC PROTEIN SECRETION SYSTEM"/>
    <property type="match status" value="1"/>
</dbReference>
<dbReference type="GO" id="GO:0046872">
    <property type="term" value="F:metal ion binding"/>
    <property type="evidence" value="ECO:0007669"/>
    <property type="project" value="UniProtKB-KW"/>
</dbReference>
<evidence type="ECO:0000256" key="6">
    <source>
        <dbReference type="ARBA" id="ARBA00022519"/>
    </source>
</evidence>
<evidence type="ECO:0000256" key="10">
    <source>
        <dbReference type="ARBA" id="ARBA00022840"/>
    </source>
</evidence>
<dbReference type="HAMAP" id="MF_01382">
    <property type="entry name" value="SecA"/>
    <property type="match status" value="1"/>
</dbReference>
<dbReference type="CDD" id="cd18803">
    <property type="entry name" value="SF2_C_secA"/>
    <property type="match status" value="1"/>
</dbReference>
<keyword evidence="12 15" id="KW-1278">Translocase</keyword>
<dbReference type="GO" id="GO:0043952">
    <property type="term" value="P:protein transport by the Sec complex"/>
    <property type="evidence" value="ECO:0007669"/>
    <property type="project" value="TreeGrafter"/>
</dbReference>
<evidence type="ECO:0000256" key="5">
    <source>
        <dbReference type="ARBA" id="ARBA00022490"/>
    </source>
</evidence>
<dbReference type="InterPro" id="IPR001650">
    <property type="entry name" value="Helicase_C-like"/>
</dbReference>
<evidence type="ECO:0000256" key="4">
    <source>
        <dbReference type="ARBA" id="ARBA00022475"/>
    </source>
</evidence>
<keyword evidence="21" id="KW-1185">Reference proteome</keyword>
<evidence type="ECO:0000256" key="13">
    <source>
        <dbReference type="ARBA" id="ARBA00023010"/>
    </source>
</evidence>
<dbReference type="InterPro" id="IPR014018">
    <property type="entry name" value="SecA_motor_DEAD"/>
</dbReference>
<evidence type="ECO:0000259" key="18">
    <source>
        <dbReference type="PROSITE" id="PS51194"/>
    </source>
</evidence>
<evidence type="ECO:0000256" key="7">
    <source>
        <dbReference type="ARBA" id="ARBA00022723"/>
    </source>
</evidence>
<dbReference type="GO" id="GO:0065002">
    <property type="term" value="P:intracellular protein transmembrane transport"/>
    <property type="evidence" value="ECO:0007669"/>
    <property type="project" value="UniProtKB-UniRule"/>
</dbReference>
<proteinExistence type="inferred from homology"/>
<dbReference type="GO" id="GO:0006605">
    <property type="term" value="P:protein targeting"/>
    <property type="evidence" value="ECO:0007669"/>
    <property type="project" value="UniProtKB-UniRule"/>
</dbReference>
<evidence type="ECO:0000256" key="9">
    <source>
        <dbReference type="ARBA" id="ARBA00022833"/>
    </source>
</evidence>
<keyword evidence="10 15" id="KW-0067">ATP-binding</keyword>
<keyword evidence="6" id="KW-0997">Cell inner membrane</keyword>
<dbReference type="STRING" id="580166.AUP43_17785"/>
<dbReference type="PROSITE" id="PS51192">
    <property type="entry name" value="HELICASE_ATP_BIND_1"/>
    <property type="match status" value="1"/>
</dbReference>
<dbReference type="FunFam" id="3.40.50.300:FF:001790">
    <property type="entry name" value="Protein translocase subunit SecA"/>
    <property type="match status" value="1"/>
</dbReference>
<evidence type="ECO:0000256" key="1">
    <source>
        <dbReference type="ARBA" id="ARBA00001947"/>
    </source>
</evidence>
<dbReference type="FunFam" id="1.10.3060.10:FF:000003">
    <property type="entry name" value="Protein translocase subunit SecA"/>
    <property type="match status" value="1"/>
</dbReference>
<dbReference type="Pfam" id="PF02810">
    <property type="entry name" value="SEC-C"/>
    <property type="match status" value="1"/>
</dbReference>
<dbReference type="AlphaFoldDB" id="A0A154WEP2"/>
<dbReference type="InterPro" id="IPR014001">
    <property type="entry name" value="Helicase_ATP-bd"/>
</dbReference>
<keyword evidence="7" id="KW-0479">Metal-binding</keyword>
<name>A0A154WEP2_9PROT</name>
<feature type="domain" description="Helicase C-terminal" evidence="18">
    <location>
        <begin position="424"/>
        <end position="620"/>
    </location>
</feature>
<feature type="binding site" evidence="15">
    <location>
        <position position="499"/>
    </location>
    <ligand>
        <name>ATP</name>
        <dbReference type="ChEBI" id="CHEBI:30616"/>
    </ligand>
</feature>
<feature type="binding site" evidence="15">
    <location>
        <position position="87"/>
    </location>
    <ligand>
        <name>ATP</name>
        <dbReference type="ChEBI" id="CHEBI:30616"/>
    </ligand>
</feature>
<dbReference type="SUPFAM" id="SSF52540">
    <property type="entry name" value="P-loop containing nucleoside triphosphate hydrolases"/>
    <property type="match status" value="2"/>
</dbReference>
<evidence type="ECO:0000256" key="2">
    <source>
        <dbReference type="ARBA" id="ARBA00007650"/>
    </source>
</evidence>
<keyword evidence="13 15" id="KW-0811">Translocation</keyword>
<dbReference type="InterPro" id="IPR020937">
    <property type="entry name" value="SecA_CS"/>
</dbReference>
<dbReference type="PRINTS" id="PR00906">
    <property type="entry name" value="SECA"/>
</dbReference>
<keyword evidence="14 15" id="KW-0472">Membrane</keyword>
<dbReference type="InterPro" id="IPR000185">
    <property type="entry name" value="SecA"/>
</dbReference>
<dbReference type="InterPro" id="IPR036670">
    <property type="entry name" value="SecA_X-link_sf"/>
</dbReference>
<dbReference type="Pfam" id="PF07516">
    <property type="entry name" value="SecA_SW"/>
    <property type="match status" value="1"/>
</dbReference>
<dbReference type="Pfam" id="PF07517">
    <property type="entry name" value="SecA_DEAD"/>
    <property type="match status" value="1"/>
</dbReference>
<dbReference type="NCBIfam" id="TIGR00963">
    <property type="entry name" value="secA"/>
    <property type="match status" value="1"/>
</dbReference>
<dbReference type="FunFam" id="3.40.50.300:FF:000334">
    <property type="entry name" value="Protein translocase subunit SecA"/>
    <property type="match status" value="1"/>
</dbReference>
<dbReference type="Proteomes" id="UP000076400">
    <property type="component" value="Unassembled WGS sequence"/>
</dbReference>
<evidence type="ECO:0000259" key="19">
    <source>
        <dbReference type="PROSITE" id="PS51196"/>
    </source>
</evidence>
<keyword evidence="3 15" id="KW-0813">Transport</keyword>
<comment type="function">
    <text evidence="15">Part of the Sec protein translocase complex. Interacts with the SecYEG preprotein conducting channel. Has a central role in coupling the hydrolysis of ATP to the transfer of proteins into and across the cell membrane, serving both as a receptor for the preprotein-SecB complex and as an ATP-driven molecular motor driving the stepwise translocation of polypeptide chains across the membrane.</text>
</comment>
<sequence>MLGALARTLFGSANDRVVKRLRKRVEAINALEPAIAALSDEELRGKTAEFRGRLAEGATLDDLLEEAFATVRETARRTLGLRPFDVQLMGGIVLHEGMISEMKTGEGKTLVATLPVYLNALEGKGVHVVTVNDYLARRDAAWMSKVYNFLGLSVGTILNGIYDDDRRAAYAADITYGTNNEFGFDYLRDNMKFRLEDMVQRDFNYAIVDEVDSILVDEARTPLIISGPAEDSSELYKAMNVLLPRLTPEDYEKDEKQRSVTLTEEGTEKMEQILREVGMLTQGNLYDTHNVSLVHHMNQALRAHQLFQRDVDYIVKNDKVVIIDEFTGRMMEGRRYSEGLHQALEAKEGVTIQQENQTLASITFQNYFRLYPKLAGMTGTAMTEAAEFGEIYGLEVVEMPTNVPMARKDHDDEVYRSQREKFDAIIDLIEEAQKRRQPVLVGTVSIEKSEMLSEALKQRKMPHEVLNARYHEQEAFIISQAGRPGAVTIATNMAGRGTDIQLGGNLDMALAARLEGVQDEAEIARITAEVTAEIEEGRRIVKEAGGLYVVGTERHESRRIDNQLRGRSGRQGDPGASKFFLALDDDLMRIFGSERMEGMLQKLGLKEGEAIVHPWINKALEKAQQKVEARNFDIRKQLLKYDDVMNDQRKVIYEQRKEIMRATEVQHTIADMRHEVIDELIEACIPPNAYAEQWDTEKLHQEVARLFNLDLPIAEWAKEEGIADQEIKERLISAVDRKMAEKVANYGPDIMRMAEKSLLLQILDQCWKDHLLHLDHLRQGVSLRAYAQKDPLNEYKREAFLMFDALLTRMRETVISVLAHVELRVQRPEDMEPKPQEMHETRHDPAFDEVVDEQGYGTTDADGAVIPRAARSIAVEVDPNDPSTWGKVQRNALCPCGSGKKFKHCHGKIG</sequence>
<dbReference type="InterPro" id="IPR011115">
    <property type="entry name" value="SecA_DEAD"/>
</dbReference>
<dbReference type="RefSeq" id="WP_067553370.1">
    <property type="nucleotide sequence ID" value="NZ_LPXN01000066.1"/>
</dbReference>
<keyword evidence="4 15" id="KW-1003">Cell membrane</keyword>
<evidence type="ECO:0000256" key="16">
    <source>
        <dbReference type="RuleBase" id="RU003874"/>
    </source>
</evidence>
<comment type="similarity">
    <text evidence="2 15 16">Belongs to the SecA family.</text>
</comment>
<dbReference type="GO" id="GO:0017038">
    <property type="term" value="P:protein import"/>
    <property type="evidence" value="ECO:0007669"/>
    <property type="project" value="InterPro"/>
</dbReference>
<dbReference type="GO" id="GO:0008564">
    <property type="term" value="F:protein-exporting ATPase activity"/>
    <property type="evidence" value="ECO:0007669"/>
    <property type="project" value="UniProtKB-EC"/>
</dbReference>
<feature type="binding site" evidence="15">
    <location>
        <begin position="105"/>
        <end position="109"/>
    </location>
    <ligand>
        <name>ATP</name>
        <dbReference type="ChEBI" id="CHEBI:30616"/>
    </ligand>
</feature>
<feature type="domain" description="Helicase ATP-binding" evidence="17">
    <location>
        <begin position="89"/>
        <end position="247"/>
    </location>
</feature>
<dbReference type="NCBIfam" id="NF009538">
    <property type="entry name" value="PRK12904.1"/>
    <property type="match status" value="1"/>
</dbReference>
<dbReference type="InterPro" id="IPR011116">
    <property type="entry name" value="SecA_Wing/Scaffold"/>
</dbReference>
<dbReference type="PROSITE" id="PS51194">
    <property type="entry name" value="HELICASE_CTER"/>
    <property type="match status" value="1"/>
</dbReference>
<dbReference type="SMART" id="SM00958">
    <property type="entry name" value="SecA_PP_bind"/>
    <property type="match status" value="1"/>
</dbReference>
<gene>
    <name evidence="15" type="primary">secA</name>
    <name evidence="20" type="ORF">AUP43_17785</name>
</gene>
<evidence type="ECO:0000256" key="11">
    <source>
        <dbReference type="ARBA" id="ARBA00022927"/>
    </source>
</evidence>
<comment type="catalytic activity">
    <reaction evidence="15">
        <text>ATP + H2O + cellular proteinSide 1 = ADP + phosphate + cellular proteinSide 2.</text>
        <dbReference type="EC" id="7.4.2.8"/>
    </reaction>
</comment>
<evidence type="ECO:0000256" key="15">
    <source>
        <dbReference type="HAMAP-Rule" id="MF_01382"/>
    </source>
</evidence>
<dbReference type="GO" id="GO:0031522">
    <property type="term" value="C:cell envelope Sec protein transport complex"/>
    <property type="evidence" value="ECO:0007669"/>
    <property type="project" value="TreeGrafter"/>
</dbReference>
<dbReference type="InterPro" id="IPR044722">
    <property type="entry name" value="SecA_SF2_C"/>
</dbReference>
<comment type="caution">
    <text evidence="20">The sequence shown here is derived from an EMBL/GenBank/DDBJ whole genome shotgun (WGS) entry which is preliminary data.</text>
</comment>
<dbReference type="InterPro" id="IPR004027">
    <property type="entry name" value="SEC_C_motif"/>
</dbReference>
<evidence type="ECO:0000256" key="8">
    <source>
        <dbReference type="ARBA" id="ARBA00022741"/>
    </source>
</evidence>
<feature type="domain" description="SecA family profile" evidence="19">
    <location>
        <begin position="3"/>
        <end position="612"/>
    </location>
</feature>
<dbReference type="OrthoDB" id="9805579at2"/>
<dbReference type="Gene3D" id="3.90.1440.10">
    <property type="entry name" value="SecA, preprotein cross-linking domain"/>
    <property type="match status" value="1"/>
</dbReference>
<dbReference type="SUPFAM" id="SSF81886">
    <property type="entry name" value="Helical scaffold and wing domains of SecA"/>
    <property type="match status" value="1"/>
</dbReference>
<keyword evidence="5 15" id="KW-0963">Cytoplasm</keyword>
<evidence type="ECO:0000259" key="17">
    <source>
        <dbReference type="PROSITE" id="PS51192"/>
    </source>
</evidence>
<evidence type="ECO:0000256" key="14">
    <source>
        <dbReference type="ARBA" id="ARBA00023136"/>
    </source>
</evidence>
<comment type="subcellular location">
    <subcellularLocation>
        <location evidence="15">Cell membrane</location>
        <topology evidence="15">Peripheral membrane protein</topology>
        <orientation evidence="15">Cytoplasmic side</orientation>
    </subcellularLocation>
    <subcellularLocation>
        <location evidence="15">Cytoplasm</location>
    </subcellularLocation>
    <text evidence="15">Distribution is 50-50.</text>
</comment>
<dbReference type="PANTHER" id="PTHR30612:SF0">
    <property type="entry name" value="CHLOROPLAST PROTEIN-TRANSPORTING ATPASE"/>
    <property type="match status" value="1"/>
</dbReference>
<dbReference type="GO" id="GO:0005886">
    <property type="term" value="C:plasma membrane"/>
    <property type="evidence" value="ECO:0007669"/>
    <property type="project" value="UniProtKB-SubCell"/>
</dbReference>
<dbReference type="CDD" id="cd17928">
    <property type="entry name" value="DEXDc_SecA"/>
    <property type="match status" value="1"/>
</dbReference>
<dbReference type="InterPro" id="IPR027417">
    <property type="entry name" value="P-loop_NTPase"/>
</dbReference>
<dbReference type="SUPFAM" id="SSF81767">
    <property type="entry name" value="Pre-protein crosslinking domain of SecA"/>
    <property type="match status" value="1"/>
</dbReference>
<dbReference type="EC" id="7.4.2.8" evidence="15"/>
<comment type="subunit">
    <text evidence="15">Monomer and homodimer. Part of the essential Sec protein translocation apparatus which comprises SecA, SecYEG and auxiliary proteins SecDF-YajC and YidC.</text>
</comment>
<organism evidence="20 21">
    <name type="scientific">Oceanibaculum pacificum</name>
    <dbReference type="NCBI Taxonomy" id="580166"/>
    <lineage>
        <taxon>Bacteria</taxon>
        <taxon>Pseudomonadati</taxon>
        <taxon>Pseudomonadota</taxon>
        <taxon>Alphaproteobacteria</taxon>
        <taxon>Rhodospirillales</taxon>
        <taxon>Oceanibaculaceae</taxon>
        <taxon>Oceanibaculum</taxon>
    </lineage>
</organism>
<dbReference type="GO" id="GO:0005524">
    <property type="term" value="F:ATP binding"/>
    <property type="evidence" value="ECO:0007669"/>
    <property type="project" value="UniProtKB-UniRule"/>
</dbReference>
<evidence type="ECO:0000256" key="3">
    <source>
        <dbReference type="ARBA" id="ARBA00022448"/>
    </source>
</evidence>
<dbReference type="InterPro" id="IPR036266">
    <property type="entry name" value="SecA_Wing/Scaffold_sf"/>
</dbReference>
<reference evidence="20 21" key="1">
    <citation type="submission" date="2015-12" db="EMBL/GenBank/DDBJ databases">
        <title>Genome sequence of Oceanibaculum pacificum MCCC 1A02656.</title>
        <authorList>
            <person name="Lu L."/>
            <person name="Lai Q."/>
            <person name="Shao Z."/>
            <person name="Qian P."/>
        </authorList>
    </citation>
    <scope>NUCLEOTIDE SEQUENCE [LARGE SCALE GENOMIC DNA]</scope>
    <source>
        <strain evidence="20 21">MCCC 1A02656</strain>
    </source>
</reference>
<protein>
    <recommendedName>
        <fullName evidence="15 16">Protein translocase subunit SecA</fullName>
        <ecNumber evidence="15">7.4.2.8</ecNumber>
    </recommendedName>
</protein>
<dbReference type="FunFam" id="3.90.1440.10:FF:000001">
    <property type="entry name" value="Preprotein translocase subunit SecA"/>
    <property type="match status" value="1"/>
</dbReference>
<dbReference type="Gene3D" id="1.10.3060.10">
    <property type="entry name" value="Helical scaffold and wing domains of SecA"/>
    <property type="match status" value="1"/>
</dbReference>
<accession>A0A154WEP2</accession>
<evidence type="ECO:0000256" key="12">
    <source>
        <dbReference type="ARBA" id="ARBA00022967"/>
    </source>
</evidence>
<keyword evidence="8 15" id="KW-0547">Nucleotide-binding</keyword>